<dbReference type="EMBL" id="CP001848">
    <property type="protein sequence ID" value="ADB17385.1"/>
    <property type="molecule type" value="Genomic_DNA"/>
</dbReference>
<evidence type="ECO:0000313" key="10">
    <source>
        <dbReference type="Proteomes" id="UP000001887"/>
    </source>
</evidence>
<evidence type="ECO:0000256" key="1">
    <source>
        <dbReference type="ARBA" id="ARBA00004651"/>
    </source>
</evidence>
<evidence type="ECO:0000259" key="8">
    <source>
        <dbReference type="Pfam" id="PF01618"/>
    </source>
</evidence>
<comment type="similarity">
    <text evidence="6">Belongs to the exbB/tolQ family.</text>
</comment>
<accession>D2R6T5</accession>
<dbReference type="InterPro" id="IPR002898">
    <property type="entry name" value="MotA_ExbB_proton_chnl"/>
</dbReference>
<dbReference type="InterPro" id="IPR050790">
    <property type="entry name" value="ExbB/TolQ_transport"/>
</dbReference>
<dbReference type="OrthoDB" id="9809716at2"/>
<dbReference type="eggNOG" id="COG0811">
    <property type="taxonomic scope" value="Bacteria"/>
</dbReference>
<keyword evidence="5 7" id="KW-0472">Membrane</keyword>
<keyword evidence="3 7" id="KW-0812">Transmembrane</keyword>
<dbReference type="PANTHER" id="PTHR30625:SF17">
    <property type="entry name" value="TOLQ-RELATED"/>
    <property type="match status" value="1"/>
</dbReference>
<dbReference type="GO" id="GO:0017038">
    <property type="term" value="P:protein import"/>
    <property type="evidence" value="ECO:0007669"/>
    <property type="project" value="TreeGrafter"/>
</dbReference>
<feature type="transmembrane region" description="Helical" evidence="7">
    <location>
        <begin position="15"/>
        <end position="37"/>
    </location>
</feature>
<evidence type="ECO:0000313" key="9">
    <source>
        <dbReference type="EMBL" id="ADB17385.1"/>
    </source>
</evidence>
<evidence type="ECO:0000256" key="4">
    <source>
        <dbReference type="ARBA" id="ARBA00022989"/>
    </source>
</evidence>
<sequence>MNIDPFFWDFISNTVYGALAIDALWGAYCIVVVYMRIGQNRFKSEKKQEEFLASLEAPLEKKDFESAAALCDGDRRALPQLALLAISRRNLGLAKVQELVVDRFQRDVLGDLDHRISWINNVIKTAPMLGLLGTVLGMMAAFGKLASEANVKPDQLASDISFALITTAIGLAIAIPATICVASINVRIRKMEDMVFAGLNDFLDRFASAVTPVRK</sequence>
<dbReference type="KEGG" id="psl:Psta_2717"/>
<reference evidence="9 10" key="1">
    <citation type="journal article" date="2009" name="Stand. Genomic Sci.">
        <title>Complete genome sequence of Pirellula staleyi type strain (ATCC 27377).</title>
        <authorList>
            <person name="Clum A."/>
            <person name="Tindall B.J."/>
            <person name="Sikorski J."/>
            <person name="Ivanova N."/>
            <person name="Mavrommatis K."/>
            <person name="Lucas S."/>
            <person name="Glavina del Rio T."/>
            <person name="Nolan M."/>
            <person name="Chen F."/>
            <person name="Tice H."/>
            <person name="Pitluck S."/>
            <person name="Cheng J.F."/>
            <person name="Chertkov O."/>
            <person name="Brettin T."/>
            <person name="Han C."/>
            <person name="Detter J.C."/>
            <person name="Kuske C."/>
            <person name="Bruce D."/>
            <person name="Goodwin L."/>
            <person name="Ovchinikova G."/>
            <person name="Pati A."/>
            <person name="Mikhailova N."/>
            <person name="Chen A."/>
            <person name="Palaniappan K."/>
            <person name="Land M."/>
            <person name="Hauser L."/>
            <person name="Chang Y.J."/>
            <person name="Jeffries C.D."/>
            <person name="Chain P."/>
            <person name="Rohde M."/>
            <person name="Goker M."/>
            <person name="Bristow J."/>
            <person name="Eisen J.A."/>
            <person name="Markowitz V."/>
            <person name="Hugenholtz P."/>
            <person name="Kyrpides N.C."/>
            <person name="Klenk H.P."/>
            <person name="Lapidus A."/>
        </authorList>
    </citation>
    <scope>NUCLEOTIDE SEQUENCE [LARGE SCALE GENOMIC DNA]</scope>
    <source>
        <strain evidence="10">ATCC 27377 / DSM 6068 / ICPB 4128</strain>
    </source>
</reference>
<keyword evidence="4 7" id="KW-1133">Transmembrane helix</keyword>
<dbReference type="STRING" id="530564.Psta_2717"/>
<feature type="transmembrane region" description="Helical" evidence="7">
    <location>
        <begin position="122"/>
        <end position="142"/>
    </location>
</feature>
<protein>
    <submittedName>
        <fullName evidence="9">MotA/TolQ/ExbB proton channel</fullName>
    </submittedName>
</protein>
<keyword evidence="6" id="KW-0653">Protein transport</keyword>
<dbReference type="HOGENOM" id="CLU_053325_4_5_0"/>
<name>D2R6T5_PIRSD</name>
<keyword evidence="2" id="KW-1003">Cell membrane</keyword>
<feature type="domain" description="MotA/TolQ/ExbB proton channel" evidence="8">
    <location>
        <begin position="111"/>
        <end position="192"/>
    </location>
</feature>
<evidence type="ECO:0000256" key="6">
    <source>
        <dbReference type="RuleBase" id="RU004057"/>
    </source>
</evidence>
<gene>
    <name evidence="9" type="ordered locus">Psta_2717</name>
</gene>
<evidence type="ECO:0000256" key="5">
    <source>
        <dbReference type="ARBA" id="ARBA00023136"/>
    </source>
</evidence>
<feature type="transmembrane region" description="Helical" evidence="7">
    <location>
        <begin position="162"/>
        <end position="184"/>
    </location>
</feature>
<proteinExistence type="inferred from homology"/>
<evidence type="ECO:0000256" key="7">
    <source>
        <dbReference type="SAM" id="Phobius"/>
    </source>
</evidence>
<comment type="subcellular location">
    <subcellularLocation>
        <location evidence="1">Cell membrane</location>
        <topology evidence="1">Multi-pass membrane protein</topology>
    </subcellularLocation>
    <subcellularLocation>
        <location evidence="6">Membrane</location>
        <topology evidence="6">Multi-pass membrane protein</topology>
    </subcellularLocation>
</comment>
<keyword evidence="6" id="KW-0813">Transport</keyword>
<dbReference type="AlphaFoldDB" id="D2R6T5"/>
<dbReference type="Pfam" id="PF01618">
    <property type="entry name" value="MotA_ExbB"/>
    <property type="match status" value="1"/>
</dbReference>
<organism evidence="9 10">
    <name type="scientific">Pirellula staleyi (strain ATCC 27377 / DSM 6068 / ICPB 4128)</name>
    <name type="common">Pirella staleyi</name>
    <dbReference type="NCBI Taxonomy" id="530564"/>
    <lineage>
        <taxon>Bacteria</taxon>
        <taxon>Pseudomonadati</taxon>
        <taxon>Planctomycetota</taxon>
        <taxon>Planctomycetia</taxon>
        <taxon>Pirellulales</taxon>
        <taxon>Pirellulaceae</taxon>
        <taxon>Pirellula</taxon>
    </lineage>
</organism>
<dbReference type="Proteomes" id="UP000001887">
    <property type="component" value="Chromosome"/>
</dbReference>
<dbReference type="GO" id="GO:0005886">
    <property type="term" value="C:plasma membrane"/>
    <property type="evidence" value="ECO:0007669"/>
    <property type="project" value="UniProtKB-SubCell"/>
</dbReference>
<evidence type="ECO:0000256" key="3">
    <source>
        <dbReference type="ARBA" id="ARBA00022692"/>
    </source>
</evidence>
<evidence type="ECO:0000256" key="2">
    <source>
        <dbReference type="ARBA" id="ARBA00022475"/>
    </source>
</evidence>
<keyword evidence="10" id="KW-1185">Reference proteome</keyword>
<dbReference type="PANTHER" id="PTHR30625">
    <property type="entry name" value="PROTEIN TOLQ"/>
    <property type="match status" value="1"/>
</dbReference>